<evidence type="ECO:0000313" key="3">
    <source>
        <dbReference type="Proteomes" id="UP000251314"/>
    </source>
</evidence>
<protein>
    <recommendedName>
        <fullName evidence="1">DDE-1 domain-containing protein</fullName>
    </recommendedName>
</protein>
<reference evidence="2 3" key="1">
    <citation type="submission" date="2018-01" db="EMBL/GenBank/DDBJ databases">
        <title>Draft genome of the strawberry crown rot pathogen Phytophthora cactorum.</title>
        <authorList>
            <person name="Armitage A.D."/>
            <person name="Lysoe E."/>
            <person name="Nellist C.F."/>
            <person name="Harrison R.J."/>
            <person name="Brurberg M.B."/>
        </authorList>
    </citation>
    <scope>NUCLEOTIDE SEQUENCE [LARGE SCALE GENOMIC DNA]</scope>
    <source>
        <strain evidence="2 3">10300</strain>
    </source>
</reference>
<evidence type="ECO:0000259" key="1">
    <source>
        <dbReference type="Pfam" id="PF03184"/>
    </source>
</evidence>
<dbReference type="EMBL" id="MJFZ01000034">
    <property type="protein sequence ID" value="RAW41245.1"/>
    <property type="molecule type" value="Genomic_DNA"/>
</dbReference>
<dbReference type="OrthoDB" id="122907at2759"/>
<dbReference type="AlphaFoldDB" id="A0A329SXC9"/>
<dbReference type="Pfam" id="PF03184">
    <property type="entry name" value="DDE_1"/>
    <property type="match status" value="1"/>
</dbReference>
<feature type="domain" description="DDE-1" evidence="1">
    <location>
        <begin position="1"/>
        <end position="67"/>
    </location>
</feature>
<keyword evidence="3" id="KW-1185">Reference proteome</keyword>
<organism evidence="2 3">
    <name type="scientific">Phytophthora cactorum</name>
    <dbReference type="NCBI Taxonomy" id="29920"/>
    <lineage>
        <taxon>Eukaryota</taxon>
        <taxon>Sar</taxon>
        <taxon>Stramenopiles</taxon>
        <taxon>Oomycota</taxon>
        <taxon>Peronosporomycetes</taxon>
        <taxon>Peronosporales</taxon>
        <taxon>Peronosporaceae</taxon>
        <taxon>Phytophthora</taxon>
    </lineage>
</organism>
<comment type="caution">
    <text evidence="2">The sequence shown here is derived from an EMBL/GenBank/DDBJ whole genome shotgun (WGS) entry which is preliminary data.</text>
</comment>
<dbReference type="Proteomes" id="UP000251314">
    <property type="component" value="Unassembled WGS sequence"/>
</dbReference>
<dbReference type="VEuPathDB" id="FungiDB:PC110_g2568"/>
<evidence type="ECO:0000313" key="2">
    <source>
        <dbReference type="EMBL" id="RAW41245.1"/>
    </source>
</evidence>
<name>A0A329SXC9_9STRA</name>
<dbReference type="STRING" id="29920.A0A329SXC9"/>
<gene>
    <name evidence="2" type="ORF">PC110_g2568</name>
</gene>
<accession>A0A329SXC9</accession>
<sequence length="90" mass="10633">MMKWIEEVWIPAVQGCRMLILDCLRVHKMESVKQHLEDICCTKAQYIPPAITGLSQPMDVSIMRSSKINPQEDEFSRNASRRRMLLSYYW</sequence>
<proteinExistence type="predicted"/>
<dbReference type="GO" id="GO:0003676">
    <property type="term" value="F:nucleic acid binding"/>
    <property type="evidence" value="ECO:0007669"/>
    <property type="project" value="InterPro"/>
</dbReference>
<dbReference type="InterPro" id="IPR004875">
    <property type="entry name" value="DDE_SF_endonuclease_dom"/>
</dbReference>